<proteinExistence type="predicted"/>
<evidence type="ECO:0000313" key="2">
    <source>
        <dbReference type="Proteomes" id="UP001142393"/>
    </source>
</evidence>
<name>A0A9W8TRI0_9AGAR</name>
<dbReference type="Proteomes" id="UP001142393">
    <property type="component" value="Unassembled WGS sequence"/>
</dbReference>
<reference evidence="1 2" key="1">
    <citation type="journal article" date="2023" name="Proc. Natl. Acad. Sci. U.S.A.">
        <title>A global phylogenomic analysis of the shiitake genus Lentinula.</title>
        <authorList>
            <person name="Sierra-Patev S."/>
            <person name="Min B."/>
            <person name="Naranjo-Ortiz M."/>
            <person name="Looney B."/>
            <person name="Konkel Z."/>
            <person name="Slot J.C."/>
            <person name="Sakamoto Y."/>
            <person name="Steenwyk J.L."/>
            <person name="Rokas A."/>
            <person name="Carro J."/>
            <person name="Camarero S."/>
            <person name="Ferreira P."/>
            <person name="Molpeceres G."/>
            <person name="Ruiz-Duenas F.J."/>
            <person name="Serrano A."/>
            <person name="Henrissat B."/>
            <person name="Drula E."/>
            <person name="Hughes K.W."/>
            <person name="Mata J.L."/>
            <person name="Ishikawa N.K."/>
            <person name="Vargas-Isla R."/>
            <person name="Ushijima S."/>
            <person name="Smith C.A."/>
            <person name="Donoghue J."/>
            <person name="Ahrendt S."/>
            <person name="Andreopoulos W."/>
            <person name="He G."/>
            <person name="LaButti K."/>
            <person name="Lipzen A."/>
            <person name="Ng V."/>
            <person name="Riley R."/>
            <person name="Sandor L."/>
            <person name="Barry K."/>
            <person name="Martinez A.T."/>
            <person name="Xiao Y."/>
            <person name="Gibbons J.G."/>
            <person name="Terashima K."/>
            <person name="Grigoriev I.V."/>
            <person name="Hibbett D."/>
        </authorList>
    </citation>
    <scope>NUCLEOTIDE SEQUENCE [LARGE SCALE GENOMIC DNA]</scope>
    <source>
        <strain evidence="1 2">TFB7810</strain>
    </source>
</reference>
<keyword evidence="2" id="KW-1185">Reference proteome</keyword>
<gene>
    <name evidence="1" type="ORF">DFH05DRAFT_1531235</name>
</gene>
<comment type="caution">
    <text evidence="1">The sequence shown here is derived from an EMBL/GenBank/DDBJ whole genome shotgun (WGS) entry which is preliminary data.</text>
</comment>
<dbReference type="EMBL" id="JANVFU010000026">
    <property type="protein sequence ID" value="KAJ3738600.1"/>
    <property type="molecule type" value="Genomic_DNA"/>
</dbReference>
<organism evidence="1 2">
    <name type="scientific">Lentinula detonsa</name>
    <dbReference type="NCBI Taxonomy" id="2804962"/>
    <lineage>
        <taxon>Eukaryota</taxon>
        <taxon>Fungi</taxon>
        <taxon>Dikarya</taxon>
        <taxon>Basidiomycota</taxon>
        <taxon>Agaricomycotina</taxon>
        <taxon>Agaricomycetes</taxon>
        <taxon>Agaricomycetidae</taxon>
        <taxon>Agaricales</taxon>
        <taxon>Marasmiineae</taxon>
        <taxon>Omphalotaceae</taxon>
        <taxon>Lentinula</taxon>
    </lineage>
</organism>
<sequence>MTGQRTGRNVPSITVDNSSLFKASLTVRVTSAHLHIPVNIRVYHLSVHTYLSWNTILQEYFHQESGKIWPGYAASDVFPLLSEGCTDTRNLGLSGCSMHGWWTECSECLSYGSCPFITLLSYWTTLFANASLRGTPPVRALFALGKQSLIGGDVSAMPVEGHFPGCGQCVPHVSSVVPVPSTTLDGLLQQKPSGSELQTDEELWK</sequence>
<dbReference type="AlphaFoldDB" id="A0A9W8TRI0"/>
<accession>A0A9W8TRI0</accession>
<evidence type="ECO:0000313" key="1">
    <source>
        <dbReference type="EMBL" id="KAJ3738600.1"/>
    </source>
</evidence>
<protein>
    <submittedName>
        <fullName evidence="1">Uncharacterized protein</fullName>
    </submittedName>
</protein>